<feature type="transmembrane region" description="Helical" evidence="5">
    <location>
        <begin position="450"/>
        <end position="472"/>
    </location>
</feature>
<proteinExistence type="predicted"/>
<feature type="transmembrane region" description="Helical" evidence="5">
    <location>
        <begin position="387"/>
        <end position="405"/>
    </location>
</feature>
<dbReference type="Pfam" id="PF04932">
    <property type="entry name" value="Wzy_C"/>
    <property type="match status" value="1"/>
</dbReference>
<keyword evidence="3 5" id="KW-1133">Transmembrane helix</keyword>
<feature type="transmembrane region" description="Helical" evidence="5">
    <location>
        <begin position="354"/>
        <end position="375"/>
    </location>
</feature>
<dbReference type="SUPFAM" id="SSF48452">
    <property type="entry name" value="TPR-like"/>
    <property type="match status" value="1"/>
</dbReference>
<feature type="transmembrane region" description="Helical" evidence="5">
    <location>
        <begin position="411"/>
        <end position="429"/>
    </location>
</feature>
<feature type="domain" description="O-antigen ligase-related" evidence="6">
    <location>
        <begin position="208"/>
        <end position="360"/>
    </location>
</feature>
<feature type="transmembrane region" description="Helical" evidence="5">
    <location>
        <begin position="224"/>
        <end position="241"/>
    </location>
</feature>
<comment type="caution">
    <text evidence="7">The sequence shown here is derived from an EMBL/GenBank/DDBJ whole genome shotgun (WGS) entry which is preliminary data.</text>
</comment>
<evidence type="ECO:0000256" key="3">
    <source>
        <dbReference type="ARBA" id="ARBA00022989"/>
    </source>
</evidence>
<dbReference type="RefSeq" id="WP_348251375.1">
    <property type="nucleotide sequence ID" value="NZ_JAMPKX010000017.1"/>
</dbReference>
<dbReference type="EMBL" id="JAMPKX010000017">
    <property type="protein sequence ID" value="MEP0949936.1"/>
    <property type="molecule type" value="Genomic_DNA"/>
</dbReference>
<comment type="subcellular location">
    <subcellularLocation>
        <location evidence="1">Membrane</location>
        <topology evidence="1">Multi-pass membrane protein</topology>
    </subcellularLocation>
</comment>
<gene>
    <name evidence="7" type="ORF">NC992_23895</name>
</gene>
<dbReference type="PANTHER" id="PTHR37422">
    <property type="entry name" value="TEICHURONIC ACID BIOSYNTHESIS PROTEIN TUAE"/>
    <property type="match status" value="1"/>
</dbReference>
<evidence type="ECO:0000256" key="5">
    <source>
        <dbReference type="SAM" id="Phobius"/>
    </source>
</evidence>
<dbReference type="GO" id="GO:0016874">
    <property type="term" value="F:ligase activity"/>
    <property type="evidence" value="ECO:0007669"/>
    <property type="project" value="UniProtKB-KW"/>
</dbReference>
<evidence type="ECO:0000256" key="2">
    <source>
        <dbReference type="ARBA" id="ARBA00022692"/>
    </source>
</evidence>
<evidence type="ECO:0000259" key="6">
    <source>
        <dbReference type="Pfam" id="PF04932"/>
    </source>
</evidence>
<feature type="transmembrane region" description="Helical" evidence="5">
    <location>
        <begin position="44"/>
        <end position="61"/>
    </location>
</feature>
<dbReference type="Gene3D" id="1.25.40.10">
    <property type="entry name" value="Tetratricopeptide repeat domain"/>
    <property type="match status" value="1"/>
</dbReference>
<reference evidence="7 8" key="1">
    <citation type="submission" date="2022-04" db="EMBL/GenBank/DDBJ databases">
        <title>Positive selection, recombination, and allopatry shape intraspecific diversity of widespread and dominant cyanobacteria.</title>
        <authorList>
            <person name="Wei J."/>
            <person name="Shu W."/>
            <person name="Hu C."/>
        </authorList>
    </citation>
    <scope>NUCLEOTIDE SEQUENCE [LARGE SCALE GENOMIC DNA]</scope>
    <source>
        <strain evidence="7 8">DQ-A4</strain>
    </source>
</reference>
<name>A0ABV0KBJ8_9CYAN</name>
<feature type="transmembrane region" description="Helical" evidence="5">
    <location>
        <begin position="173"/>
        <end position="193"/>
    </location>
</feature>
<accession>A0ABV0KBJ8</accession>
<feature type="transmembrane region" description="Helical" evidence="5">
    <location>
        <begin position="200"/>
        <end position="218"/>
    </location>
</feature>
<feature type="transmembrane region" description="Helical" evidence="5">
    <location>
        <begin position="12"/>
        <end position="32"/>
    </location>
</feature>
<evidence type="ECO:0000256" key="1">
    <source>
        <dbReference type="ARBA" id="ARBA00004141"/>
    </source>
</evidence>
<evidence type="ECO:0000313" key="8">
    <source>
        <dbReference type="Proteomes" id="UP001482513"/>
    </source>
</evidence>
<dbReference type="InterPro" id="IPR011990">
    <property type="entry name" value="TPR-like_helical_dom_sf"/>
</dbReference>
<feature type="transmembrane region" description="Helical" evidence="5">
    <location>
        <begin position="73"/>
        <end position="95"/>
    </location>
</feature>
<keyword evidence="4 5" id="KW-0472">Membrane</keyword>
<dbReference type="InterPro" id="IPR051533">
    <property type="entry name" value="WaaL-like"/>
</dbReference>
<evidence type="ECO:0000313" key="7">
    <source>
        <dbReference type="EMBL" id="MEP0949936.1"/>
    </source>
</evidence>
<keyword evidence="7" id="KW-0436">Ligase</keyword>
<keyword evidence="8" id="KW-1185">Reference proteome</keyword>
<feature type="transmembrane region" description="Helical" evidence="5">
    <location>
        <begin position="134"/>
        <end position="153"/>
    </location>
</feature>
<dbReference type="Proteomes" id="UP001482513">
    <property type="component" value="Unassembled WGS sequence"/>
</dbReference>
<sequence>MAQTSAQQLNAVFKGWWLGGVGLVAVVFMTWLPHSYLRMVSWPWALVWQLGFLAFGGWLVWQLRQFHVPFRPLGYGLDWAVAGTGIVLMVCSLASDFKTVALWNVVLATYYFFALYCGVNWINQAQLKATQVAAAIATTMLGTTLISLLLWRPTSGAELDDSFSTALRNAMPFGHHNFVGGYFALALPFVAACAVAFKGWLRWLMAAASALAAIALYLSGSRGALLGILVWLLLIVVAFVVNPTAKGRTQRWLLGGLGLAVAISALASNSRVRSLFGGLDFNDPSGFVVQDGPVLDRYFLAKTALNIFSHRPLVGVGPGVMSRVSNLYRPIETGLGQDHSQQLHSTPFQLLGEMGLLGLGLDLAWLVLVAALWLRLYQTAQEPASRWLLYGAGGSFLAYGVSSLTDYQLENVGISMALGALLLLLLSLANQTELPSLPTLSGGTRRYLSLALVAWLAITTYLWFVTDLGFFFAHRALSRAERGDVASSLQQLSAAATFVPWDPTYPALSGQIIYQLLPLVSPGEQDAVRRDALTNLYSAAAIAPNDAWFNYNMAVLLLPQNPAAAADYSRRAVQLLPRKSALSRYVLGQAYLAQGQTEAAVTAFSLQGLGHPEFLTLPLWEQESLAPIKQQVLDQALTYHESILNGLSPKIPGYSTFYDQTALIRWWQRQPLTANRDGLRPITQALLATDQSLEAALAIVNQALEATPQDQALLLLRAWLSPAAAQNYFAQAELPAHEKVLLTESLGQFRDVRSWLTSLVEPVELTGRSLLGLTYRNRYAQGINFIAPIEEMEQWAIPNLLGLFEELPREFVALDQAIETIQTKQLNLPSAVKNRFEITPPPPLPENFFSQV</sequence>
<protein>
    <submittedName>
        <fullName evidence="7">O-antigen ligase family protein</fullName>
    </submittedName>
</protein>
<organism evidence="7 8">
    <name type="scientific">Leptolyngbya subtilissima DQ-A4</name>
    <dbReference type="NCBI Taxonomy" id="2933933"/>
    <lineage>
        <taxon>Bacteria</taxon>
        <taxon>Bacillati</taxon>
        <taxon>Cyanobacteriota</taxon>
        <taxon>Cyanophyceae</taxon>
        <taxon>Leptolyngbyales</taxon>
        <taxon>Leptolyngbyaceae</taxon>
        <taxon>Leptolyngbya group</taxon>
        <taxon>Leptolyngbya</taxon>
    </lineage>
</organism>
<dbReference type="PANTHER" id="PTHR37422:SF23">
    <property type="entry name" value="TEICHURONIC ACID BIOSYNTHESIS PROTEIN TUAE"/>
    <property type="match status" value="1"/>
</dbReference>
<evidence type="ECO:0000256" key="4">
    <source>
        <dbReference type="ARBA" id="ARBA00023136"/>
    </source>
</evidence>
<keyword evidence="2 5" id="KW-0812">Transmembrane</keyword>
<dbReference type="InterPro" id="IPR007016">
    <property type="entry name" value="O-antigen_ligase-rel_domated"/>
</dbReference>
<feature type="transmembrane region" description="Helical" evidence="5">
    <location>
        <begin position="253"/>
        <end position="272"/>
    </location>
</feature>
<feature type="transmembrane region" description="Helical" evidence="5">
    <location>
        <begin position="101"/>
        <end position="122"/>
    </location>
</feature>